<evidence type="ECO:0000313" key="2">
    <source>
        <dbReference type="EMBL" id="KAF2091569.1"/>
    </source>
</evidence>
<dbReference type="AlphaFoldDB" id="A0A9P4M374"/>
<dbReference type="Gene3D" id="2.60.120.650">
    <property type="entry name" value="Cupin"/>
    <property type="match status" value="1"/>
</dbReference>
<sequence>MDSLPGVNGAIAGTDSHATAAFNDRRRISSCLRAAIEPPLLRNDFVHECGSAVTSIIRTRPDAVMWLAHNKLHAFPYKDVPVCWRRLYVEGALWKTCKLLEAASREEQEQRNWLEEVVRILDMAVILTGAPERTDLIAEIMQALETVGEGSGPVYEGQQRPKTVIASDDTCHLPKRRKLSHSSASIPSHFPMSTISYPNINHPIRRVSNPSLSTFQTHLDALPPPGCDPAEFPAPLLITDALAHWPALSDRPWKDPSYLFRRTLGGLRLVPVELGRSYTDDGWGQKILTFGEFVSEYMLDVPKKPDVGDTCNEHAPEDSKAQSSTKGYLAQHDLFAQVPSLRADIAIPDYCYTAPPLKAGEEPLDEPLLNAWFGPAGTISPLHTDPYHNILAQVVGAKYVRLYAPSQTAALWPRGIGDDGVDMGNTSAVDVEEAIKLFDRSIGTSEDALADERKSFETRFPGFQDAKYVECILQEGECLYIPKGWWHYIQSLSPSFSVSFWWN</sequence>
<dbReference type="SUPFAM" id="SSF51197">
    <property type="entry name" value="Clavaminate synthase-like"/>
    <property type="match status" value="1"/>
</dbReference>
<organism evidence="2 3">
    <name type="scientific">Saccharata proteae CBS 121410</name>
    <dbReference type="NCBI Taxonomy" id="1314787"/>
    <lineage>
        <taxon>Eukaryota</taxon>
        <taxon>Fungi</taxon>
        <taxon>Dikarya</taxon>
        <taxon>Ascomycota</taxon>
        <taxon>Pezizomycotina</taxon>
        <taxon>Dothideomycetes</taxon>
        <taxon>Dothideomycetes incertae sedis</taxon>
        <taxon>Botryosphaeriales</taxon>
        <taxon>Saccharataceae</taxon>
        <taxon>Saccharata</taxon>
    </lineage>
</organism>
<dbReference type="EMBL" id="ML978711">
    <property type="protein sequence ID" value="KAF2091569.1"/>
    <property type="molecule type" value="Genomic_DNA"/>
</dbReference>
<proteinExistence type="predicted"/>
<dbReference type="SMART" id="SM00558">
    <property type="entry name" value="JmjC"/>
    <property type="match status" value="1"/>
</dbReference>
<dbReference type="Proteomes" id="UP000799776">
    <property type="component" value="Unassembled WGS sequence"/>
</dbReference>
<dbReference type="FunFam" id="2.60.120.650:FF:000046">
    <property type="entry name" value="JmjC domain-containing protein D"/>
    <property type="match status" value="1"/>
</dbReference>
<dbReference type="PANTHER" id="PTHR12461">
    <property type="entry name" value="HYPOXIA-INDUCIBLE FACTOR 1 ALPHA INHIBITOR-RELATED"/>
    <property type="match status" value="1"/>
</dbReference>
<dbReference type="InterPro" id="IPR041667">
    <property type="entry name" value="Cupin_8"/>
</dbReference>
<dbReference type="Pfam" id="PF13621">
    <property type="entry name" value="Cupin_8"/>
    <property type="match status" value="1"/>
</dbReference>
<feature type="domain" description="JmjC" evidence="1">
    <location>
        <begin position="327"/>
        <end position="503"/>
    </location>
</feature>
<accession>A0A9P4M374</accession>
<comment type="caution">
    <text evidence="2">The sequence shown here is derived from an EMBL/GenBank/DDBJ whole genome shotgun (WGS) entry which is preliminary data.</text>
</comment>
<dbReference type="InterPro" id="IPR003347">
    <property type="entry name" value="JmjC_dom"/>
</dbReference>
<dbReference type="PANTHER" id="PTHR12461:SF101">
    <property type="entry name" value="TRNA WYBUTOSINE-SYNTHESIZING PROTEIN 4"/>
    <property type="match status" value="1"/>
</dbReference>
<evidence type="ECO:0000313" key="3">
    <source>
        <dbReference type="Proteomes" id="UP000799776"/>
    </source>
</evidence>
<protein>
    <submittedName>
        <fullName evidence="2">Clavaminate synthase-like protein</fullName>
    </submittedName>
</protein>
<keyword evidence="3" id="KW-1185">Reference proteome</keyword>
<dbReference type="PROSITE" id="PS51184">
    <property type="entry name" value="JMJC"/>
    <property type="match status" value="1"/>
</dbReference>
<evidence type="ECO:0000259" key="1">
    <source>
        <dbReference type="PROSITE" id="PS51184"/>
    </source>
</evidence>
<name>A0A9P4M374_9PEZI</name>
<dbReference type="OrthoDB" id="47172at2759"/>
<gene>
    <name evidence="2" type="ORF">K490DRAFT_32684</name>
</gene>
<reference evidence="2" key="1">
    <citation type="journal article" date="2020" name="Stud. Mycol.">
        <title>101 Dothideomycetes genomes: a test case for predicting lifestyles and emergence of pathogens.</title>
        <authorList>
            <person name="Haridas S."/>
            <person name="Albert R."/>
            <person name="Binder M."/>
            <person name="Bloem J."/>
            <person name="Labutti K."/>
            <person name="Salamov A."/>
            <person name="Andreopoulos B."/>
            <person name="Baker S."/>
            <person name="Barry K."/>
            <person name="Bills G."/>
            <person name="Bluhm B."/>
            <person name="Cannon C."/>
            <person name="Castanera R."/>
            <person name="Culley D."/>
            <person name="Daum C."/>
            <person name="Ezra D."/>
            <person name="Gonzalez J."/>
            <person name="Henrissat B."/>
            <person name="Kuo A."/>
            <person name="Liang C."/>
            <person name="Lipzen A."/>
            <person name="Lutzoni F."/>
            <person name="Magnuson J."/>
            <person name="Mondo S."/>
            <person name="Nolan M."/>
            <person name="Ohm R."/>
            <person name="Pangilinan J."/>
            <person name="Park H.-J."/>
            <person name="Ramirez L."/>
            <person name="Alfaro M."/>
            <person name="Sun H."/>
            <person name="Tritt A."/>
            <person name="Yoshinaga Y."/>
            <person name="Zwiers L.-H."/>
            <person name="Turgeon B."/>
            <person name="Goodwin S."/>
            <person name="Spatafora J."/>
            <person name="Crous P."/>
            <person name="Grigoriev I."/>
        </authorList>
    </citation>
    <scope>NUCLEOTIDE SEQUENCE</scope>
    <source>
        <strain evidence="2">CBS 121410</strain>
    </source>
</reference>